<evidence type="ECO:0000256" key="1">
    <source>
        <dbReference type="ARBA" id="ARBA00003943"/>
    </source>
</evidence>
<dbReference type="SMART" id="SM01002">
    <property type="entry name" value="AlaDh_PNT_C"/>
    <property type="match status" value="1"/>
</dbReference>
<dbReference type="EC" id="7.1.1.1" evidence="3"/>
<proteinExistence type="inferred from homology"/>
<evidence type="ECO:0000256" key="5">
    <source>
        <dbReference type="ARBA" id="ARBA00022857"/>
    </source>
</evidence>
<evidence type="ECO:0000256" key="2">
    <source>
        <dbReference type="ARBA" id="ARBA00005689"/>
    </source>
</evidence>
<dbReference type="PANTHER" id="PTHR10160">
    <property type="entry name" value="NAD(P) TRANSHYDROGENASE"/>
    <property type="match status" value="1"/>
</dbReference>
<dbReference type="InterPro" id="IPR008143">
    <property type="entry name" value="Ala_DH/PNT_CS2"/>
</dbReference>
<evidence type="ECO:0000256" key="11">
    <source>
        <dbReference type="ARBA" id="ARBA00084087"/>
    </source>
</evidence>
<dbReference type="EMBL" id="CP116968">
    <property type="protein sequence ID" value="WNM60959.1"/>
    <property type="molecule type" value="Genomic_DNA"/>
</dbReference>
<dbReference type="InterPro" id="IPR036291">
    <property type="entry name" value="NAD(P)-bd_dom_sf"/>
</dbReference>
<comment type="function">
    <text evidence="1">The transhydrogenation between NADH and NADP is coupled to respiration and ATP hydrolysis and functions as a proton pump across the membrane.</text>
</comment>
<comment type="similarity">
    <text evidence="2">Belongs to the AlaDH/PNT family.</text>
</comment>
<evidence type="ECO:0000313" key="14">
    <source>
        <dbReference type="EMBL" id="WNM60959.1"/>
    </source>
</evidence>
<feature type="domain" description="Alanine dehydrogenase/pyridine nucleotide transhydrogenase NAD(H)-binding" evidence="12">
    <location>
        <begin position="154"/>
        <end position="319"/>
    </location>
</feature>
<sequence>MIVGVLRETYPGEHRVALVPAVLPSLKKGGMDVMVESKAGEQAGYPDSAYVEKGATIASSRAQVFEKADCVVQVRLLGANLTEGQADLTGFRKGQMLVGMAEALTAPQSVQDLASREVMAFALELMPRITRAQSMDILSSMGTVAGYKAVLIAASSLPKMFPMLMTAAGTVTPAKVLIIGAGVAGLQAISVAKRLGAAVEAYDIRPAVKEQILSLGAKFVELPLETAAAEDKGGYAKAQDETFYKKQRELLGKVIATSDVVISTAAVPGKKAPILITADMVGAMAPGSVIVDLAAERGGNCELTKSGQTIVMHGVTIHGPENLSSTVPFHASQMYAKNVATFLLHIVKKGEIQIDMNDEITKETMLTRNGEVVQPRIREVLGLPA</sequence>
<dbReference type="Pfam" id="PF01262">
    <property type="entry name" value="AlaDh_PNT_C"/>
    <property type="match status" value="1"/>
</dbReference>
<evidence type="ECO:0000256" key="4">
    <source>
        <dbReference type="ARBA" id="ARBA00022741"/>
    </source>
</evidence>
<dbReference type="GO" id="GO:0008750">
    <property type="term" value="F:proton-translocating NAD(P)+ transhydrogenase activity"/>
    <property type="evidence" value="ECO:0007669"/>
    <property type="project" value="UniProtKB-EC"/>
</dbReference>
<evidence type="ECO:0000256" key="10">
    <source>
        <dbReference type="ARBA" id="ARBA00076996"/>
    </source>
</evidence>
<dbReference type="GO" id="GO:0005886">
    <property type="term" value="C:plasma membrane"/>
    <property type="evidence" value="ECO:0007669"/>
    <property type="project" value="TreeGrafter"/>
</dbReference>
<dbReference type="GO" id="GO:0016491">
    <property type="term" value="F:oxidoreductase activity"/>
    <property type="evidence" value="ECO:0007669"/>
    <property type="project" value="InterPro"/>
</dbReference>
<comment type="catalytic activity">
    <reaction evidence="8">
        <text>NAD(+) + NADPH + H(+)(in) = NADH + NADP(+) + H(+)(out)</text>
        <dbReference type="Rhea" id="RHEA:47992"/>
        <dbReference type="ChEBI" id="CHEBI:15378"/>
        <dbReference type="ChEBI" id="CHEBI:57540"/>
        <dbReference type="ChEBI" id="CHEBI:57783"/>
        <dbReference type="ChEBI" id="CHEBI:57945"/>
        <dbReference type="ChEBI" id="CHEBI:58349"/>
        <dbReference type="EC" id="7.1.1.1"/>
    </reaction>
</comment>
<organism evidence="14 15">
    <name type="scientific">Candidatus Nitrospira neomarina</name>
    <dbReference type="NCBI Taxonomy" id="3020899"/>
    <lineage>
        <taxon>Bacteria</taxon>
        <taxon>Pseudomonadati</taxon>
        <taxon>Nitrospirota</taxon>
        <taxon>Nitrospiria</taxon>
        <taxon>Nitrospirales</taxon>
        <taxon>Nitrospiraceae</taxon>
        <taxon>Nitrospira</taxon>
    </lineage>
</organism>
<evidence type="ECO:0000313" key="15">
    <source>
        <dbReference type="Proteomes" id="UP001302494"/>
    </source>
</evidence>
<evidence type="ECO:0000256" key="8">
    <source>
        <dbReference type="ARBA" id="ARBA00048202"/>
    </source>
</evidence>
<evidence type="ECO:0000256" key="6">
    <source>
        <dbReference type="ARBA" id="ARBA00022967"/>
    </source>
</evidence>
<dbReference type="SUPFAM" id="SSF51735">
    <property type="entry name" value="NAD(P)-binding Rossmann-fold domains"/>
    <property type="match status" value="1"/>
</dbReference>
<dbReference type="PANTHER" id="PTHR10160:SF19">
    <property type="entry name" value="PROTON-TRANSLOCATING NAD(P)(+) TRANSHYDROGENASE"/>
    <property type="match status" value="1"/>
</dbReference>
<dbReference type="Proteomes" id="UP001302494">
    <property type="component" value="Chromosome"/>
</dbReference>
<keyword evidence="5" id="KW-0521">NADP</keyword>
<name>A0AA96K1S2_9BACT</name>
<evidence type="ECO:0000259" key="12">
    <source>
        <dbReference type="SMART" id="SM01002"/>
    </source>
</evidence>
<dbReference type="InterPro" id="IPR007698">
    <property type="entry name" value="AlaDH/PNT_NAD(H)-bd"/>
</dbReference>
<keyword evidence="6" id="KW-1278">Translocase</keyword>
<gene>
    <name evidence="14" type="ORF">PQG83_14485</name>
</gene>
<dbReference type="SMART" id="SM01003">
    <property type="entry name" value="AlaDh_PNT_N"/>
    <property type="match status" value="1"/>
</dbReference>
<dbReference type="InterPro" id="IPR007886">
    <property type="entry name" value="AlaDH/PNT_N"/>
</dbReference>
<reference evidence="14 15" key="1">
    <citation type="submission" date="2023-01" db="EMBL/GenBank/DDBJ databases">
        <title>Cultivation and genomic characterization of new, ubiquitous marine nitrite-oxidizing bacteria from the Nitrospirales.</title>
        <authorList>
            <person name="Mueller A.J."/>
            <person name="Daebeler A."/>
            <person name="Herbold C.W."/>
            <person name="Kirkegaard R.H."/>
            <person name="Daims H."/>
        </authorList>
    </citation>
    <scope>NUCLEOTIDE SEQUENCE [LARGE SCALE GENOMIC DNA]</scope>
    <source>
        <strain evidence="14 15">DK</strain>
    </source>
</reference>
<keyword evidence="15" id="KW-1185">Reference proteome</keyword>
<dbReference type="FunFam" id="3.40.50.720:FF:000188">
    <property type="entry name" value="NAD(P) transhydrogenase alpha subunit 1"/>
    <property type="match status" value="1"/>
</dbReference>
<dbReference type="SUPFAM" id="SSF52283">
    <property type="entry name" value="Formate/glycerate dehydrogenase catalytic domain-like"/>
    <property type="match status" value="1"/>
</dbReference>
<protein>
    <recommendedName>
        <fullName evidence="9">NAD(P) transhydrogenase subunit alpha part 1</fullName>
        <ecNumber evidence="3">7.1.1.1</ecNumber>
    </recommendedName>
    <alternativeName>
        <fullName evidence="11">Nicotinamide nucleotide transhydrogenase subunit alpha 1</fullName>
    </alternativeName>
    <alternativeName>
        <fullName evidence="10">Pyridine nucleotide transhydrogenase subunit alpha 1</fullName>
    </alternativeName>
</protein>
<keyword evidence="4" id="KW-0547">Nucleotide-binding</keyword>
<dbReference type="PROSITE" id="PS00837">
    <property type="entry name" value="ALADH_PNT_2"/>
    <property type="match status" value="1"/>
</dbReference>
<evidence type="ECO:0000259" key="13">
    <source>
        <dbReference type="SMART" id="SM01003"/>
    </source>
</evidence>
<dbReference type="AlphaFoldDB" id="A0AA96K1S2"/>
<dbReference type="GO" id="GO:0006740">
    <property type="term" value="P:NADPH regeneration"/>
    <property type="evidence" value="ECO:0007669"/>
    <property type="project" value="TreeGrafter"/>
</dbReference>
<evidence type="ECO:0000256" key="3">
    <source>
        <dbReference type="ARBA" id="ARBA00012943"/>
    </source>
</evidence>
<feature type="domain" description="Alanine dehydrogenase/pyridine nucleotide transhydrogenase N-terminal" evidence="13">
    <location>
        <begin position="4"/>
        <end position="145"/>
    </location>
</feature>
<evidence type="ECO:0000256" key="9">
    <source>
        <dbReference type="ARBA" id="ARBA00071353"/>
    </source>
</evidence>
<dbReference type="GO" id="GO:0050661">
    <property type="term" value="F:NADP binding"/>
    <property type="evidence" value="ECO:0007669"/>
    <property type="project" value="TreeGrafter"/>
</dbReference>
<dbReference type="CDD" id="cd05304">
    <property type="entry name" value="Rubrum_tdh"/>
    <property type="match status" value="1"/>
</dbReference>
<dbReference type="Pfam" id="PF05222">
    <property type="entry name" value="AlaDh_PNT_N"/>
    <property type="match status" value="1"/>
</dbReference>
<keyword evidence="7" id="KW-0520">NAD</keyword>
<dbReference type="RefSeq" id="WP_312742419.1">
    <property type="nucleotide sequence ID" value="NZ_CP116968.1"/>
</dbReference>
<dbReference type="KEGG" id="nneo:PQG83_14485"/>
<dbReference type="Gene3D" id="3.40.50.720">
    <property type="entry name" value="NAD(P)-binding Rossmann-like Domain"/>
    <property type="match status" value="2"/>
</dbReference>
<accession>A0AA96K1S2</accession>
<evidence type="ECO:0000256" key="7">
    <source>
        <dbReference type="ARBA" id="ARBA00023027"/>
    </source>
</evidence>